<feature type="compositionally biased region" description="Polar residues" evidence="1">
    <location>
        <begin position="194"/>
        <end position="210"/>
    </location>
</feature>
<feature type="compositionally biased region" description="Low complexity" evidence="1">
    <location>
        <begin position="46"/>
        <end position="57"/>
    </location>
</feature>
<dbReference type="InterPro" id="IPR052283">
    <property type="entry name" value="GenomicStab_NeuMorph_Reg"/>
</dbReference>
<dbReference type="SUPFAM" id="SSF52047">
    <property type="entry name" value="RNI-like"/>
    <property type="match status" value="1"/>
</dbReference>
<dbReference type="SUPFAM" id="SSF81383">
    <property type="entry name" value="F-box domain"/>
    <property type="match status" value="1"/>
</dbReference>
<organism evidence="3 4">
    <name type="scientific">Caerostris darwini</name>
    <dbReference type="NCBI Taxonomy" id="1538125"/>
    <lineage>
        <taxon>Eukaryota</taxon>
        <taxon>Metazoa</taxon>
        <taxon>Ecdysozoa</taxon>
        <taxon>Arthropoda</taxon>
        <taxon>Chelicerata</taxon>
        <taxon>Arachnida</taxon>
        <taxon>Araneae</taxon>
        <taxon>Araneomorphae</taxon>
        <taxon>Entelegynae</taxon>
        <taxon>Araneoidea</taxon>
        <taxon>Araneidae</taxon>
        <taxon>Caerostris</taxon>
    </lineage>
</organism>
<dbReference type="AlphaFoldDB" id="A0AAV4SQX4"/>
<feature type="compositionally biased region" description="Polar residues" evidence="1">
    <location>
        <begin position="58"/>
        <end position="74"/>
    </location>
</feature>
<name>A0AAV4SQX4_9ARAC</name>
<comment type="caution">
    <text evidence="3">The sequence shown here is derived from an EMBL/GenBank/DDBJ whole genome shotgun (WGS) entry which is preliminary data.</text>
</comment>
<dbReference type="PANTHER" id="PTHR15739:SF5">
    <property type="entry name" value="LD23158P"/>
    <property type="match status" value="1"/>
</dbReference>
<feature type="region of interest" description="Disordered" evidence="1">
    <location>
        <begin position="194"/>
        <end position="219"/>
    </location>
</feature>
<dbReference type="Gene3D" id="3.80.10.10">
    <property type="entry name" value="Ribonuclease Inhibitor"/>
    <property type="match status" value="1"/>
</dbReference>
<dbReference type="InterPro" id="IPR036047">
    <property type="entry name" value="F-box-like_dom_sf"/>
</dbReference>
<dbReference type="InterPro" id="IPR032675">
    <property type="entry name" value="LRR_dom_sf"/>
</dbReference>
<dbReference type="PANTHER" id="PTHR15739">
    <property type="entry name" value="ZINC FINGER PROTEIN"/>
    <property type="match status" value="1"/>
</dbReference>
<gene>
    <name evidence="3" type="primary">AVEN_117099_1</name>
    <name evidence="3" type="ORF">CDAR_404361</name>
</gene>
<dbReference type="PROSITE" id="PS50181">
    <property type="entry name" value="FBOX"/>
    <property type="match status" value="1"/>
</dbReference>
<feature type="domain" description="F-box" evidence="2">
    <location>
        <begin position="575"/>
        <end position="610"/>
    </location>
</feature>
<dbReference type="Proteomes" id="UP001054837">
    <property type="component" value="Unassembled WGS sequence"/>
</dbReference>
<feature type="compositionally biased region" description="Polar residues" evidence="1">
    <location>
        <begin position="1"/>
        <end position="13"/>
    </location>
</feature>
<dbReference type="Pfam" id="PF12937">
    <property type="entry name" value="F-box-like"/>
    <property type="match status" value="1"/>
</dbReference>
<dbReference type="EMBL" id="BPLQ01008199">
    <property type="protein sequence ID" value="GIY35857.1"/>
    <property type="molecule type" value="Genomic_DNA"/>
</dbReference>
<sequence>MKQTSLSSTPNCEKSSRRNTLKQTSLSSTPDSEKSLRKNTLRPTASKSNNENLLKSNIPNQTRNSFLLSLNSDESLGKDTPKQTVPSGSKSDKPLKKSMVIIDEKRNTMKRTSKESSLTCSVSNVDSFTNDSNSSPNKKVATDTPSKNSLQDKSKNKSVQHEPSLSINTSNLRNTRLTTSTQIESATIQSVNNKSTISTHIPQSRSTNKSVVKKRPKRSPAISKFMKLREEINLKPPCTRFCNVAAYQRPTIQCAICLCMFHPSCLPSLPRNVLFACKPCTMQKIGLYERVKCRSNNTELDSADEMPIYNYDDIDIEELFPTVLLTVYSEMNEVSSASNVSPVTLNTASSETSSAVCLSSNILPLLQSTVAKIPQENCVMLPTMNTLHTPCMLTELMKPIASNASKIIPIVNNFLNKNIKNQQIQCLPSTSDMPSKYYRVGGVPVPPMSVSTQNSLMVRKLPDGKKIVIRRMSNSSSSTNTDKLNTAYNGTINDLCGQVKDNTKSNQLNQVPSDLNDNAKNVVFVPRECINNSTEKVIFLQNNNYNIAMNSTLSSPLPSTLLDDMNDFNMVQIPLKKIFKMLSIPDLLSVSQVCKSWNKLAFEKDLWEKVDFRNLYINDWNKCGFALQKRKTKSLNLSGILYQDKHNPWEDLEENVVRLTGIEELIFDKITPSLLKSLVFNLPQLVKLECNFITTVFTEPEIWTTPCEVDLSSLRYVGRLRKLKIASGSKIILKKNSRECLFPYLPNLKSVSLTGFNFCSNLNLENISYQKYLVSLELGDCKDIEPGIYSLLGTLTNLKRLRLLNGGSIDDIHLAEALLKLKGLEVLELLNFTVSRSLAECVGKLHRLFYLKIFTDNSHRKGLLNHNIITTAANCQNLKFFCWGFITDGDNPPDMLEMEDSMQHAFKDVYSDLLDILPKCCTVEMKWVKKDMWKEFLSSEMEFV</sequence>
<feature type="compositionally biased region" description="Polar residues" evidence="1">
    <location>
        <begin position="21"/>
        <end position="30"/>
    </location>
</feature>
<reference evidence="3 4" key="1">
    <citation type="submission" date="2021-06" db="EMBL/GenBank/DDBJ databases">
        <title>Caerostris darwini draft genome.</title>
        <authorList>
            <person name="Kono N."/>
            <person name="Arakawa K."/>
        </authorList>
    </citation>
    <scope>NUCLEOTIDE SEQUENCE [LARGE SCALE GENOMIC DNA]</scope>
</reference>
<dbReference type="Gene3D" id="1.20.1280.50">
    <property type="match status" value="1"/>
</dbReference>
<evidence type="ECO:0000259" key="2">
    <source>
        <dbReference type="PROSITE" id="PS50181"/>
    </source>
</evidence>
<evidence type="ECO:0000313" key="4">
    <source>
        <dbReference type="Proteomes" id="UP001054837"/>
    </source>
</evidence>
<dbReference type="InterPro" id="IPR001810">
    <property type="entry name" value="F-box_dom"/>
</dbReference>
<keyword evidence="4" id="KW-1185">Reference proteome</keyword>
<evidence type="ECO:0000256" key="1">
    <source>
        <dbReference type="SAM" id="MobiDB-lite"/>
    </source>
</evidence>
<feature type="compositionally biased region" description="Polar residues" evidence="1">
    <location>
        <begin position="115"/>
        <end position="149"/>
    </location>
</feature>
<protein>
    <submittedName>
        <fullName evidence="3">THAP-type domain-containing protein</fullName>
    </submittedName>
</protein>
<evidence type="ECO:0000313" key="3">
    <source>
        <dbReference type="EMBL" id="GIY35857.1"/>
    </source>
</evidence>
<accession>A0AAV4SQX4</accession>
<proteinExistence type="predicted"/>
<feature type="region of interest" description="Disordered" evidence="1">
    <location>
        <begin position="1"/>
        <end position="176"/>
    </location>
</feature>